<feature type="transmembrane region" description="Helical" evidence="7">
    <location>
        <begin position="37"/>
        <end position="57"/>
    </location>
</feature>
<evidence type="ECO:0000256" key="2">
    <source>
        <dbReference type="ARBA" id="ARBA00008193"/>
    </source>
</evidence>
<dbReference type="PANTHER" id="PTHR30506:SF3">
    <property type="entry name" value="UPF0126 INNER MEMBRANE PROTEIN YADS-RELATED"/>
    <property type="match status" value="1"/>
</dbReference>
<feature type="transmembrane region" description="Helical" evidence="7">
    <location>
        <begin position="6"/>
        <end position="30"/>
    </location>
</feature>
<dbReference type="EMBL" id="OAOQ01000019">
    <property type="protein sequence ID" value="SNX74124.1"/>
    <property type="molecule type" value="Genomic_DNA"/>
</dbReference>
<dbReference type="Proteomes" id="UP000219467">
    <property type="component" value="Unassembled WGS sequence"/>
</dbReference>
<keyword evidence="3" id="KW-1003">Cell membrane</keyword>
<feature type="domain" description="Glycine transporter" evidence="8">
    <location>
        <begin position="98"/>
        <end position="170"/>
    </location>
</feature>
<evidence type="ECO:0000256" key="7">
    <source>
        <dbReference type="SAM" id="Phobius"/>
    </source>
</evidence>
<dbReference type="OrthoDB" id="9791874at2"/>
<dbReference type="GO" id="GO:0005886">
    <property type="term" value="C:plasma membrane"/>
    <property type="evidence" value="ECO:0007669"/>
    <property type="project" value="UniProtKB-SubCell"/>
</dbReference>
<evidence type="ECO:0000256" key="4">
    <source>
        <dbReference type="ARBA" id="ARBA00022692"/>
    </source>
</evidence>
<evidence type="ECO:0000256" key="1">
    <source>
        <dbReference type="ARBA" id="ARBA00004651"/>
    </source>
</evidence>
<keyword evidence="6 7" id="KW-0472">Membrane</keyword>
<comment type="similarity">
    <text evidence="2">Belongs to the UPF0126 family.</text>
</comment>
<dbReference type="AlphaFoldDB" id="A0A285D2T8"/>
<evidence type="ECO:0000256" key="6">
    <source>
        <dbReference type="ARBA" id="ARBA00023136"/>
    </source>
</evidence>
<feature type="transmembrane region" description="Helical" evidence="7">
    <location>
        <begin position="122"/>
        <end position="143"/>
    </location>
</feature>
<feature type="transmembrane region" description="Helical" evidence="7">
    <location>
        <begin position="63"/>
        <end position="84"/>
    </location>
</feature>
<feature type="transmembrane region" description="Helical" evidence="7">
    <location>
        <begin position="96"/>
        <end position="116"/>
    </location>
</feature>
<keyword evidence="4 7" id="KW-0812">Transmembrane</keyword>
<feature type="domain" description="Glycine transporter" evidence="8">
    <location>
        <begin position="13"/>
        <end position="84"/>
    </location>
</feature>
<comment type="subcellular location">
    <subcellularLocation>
        <location evidence="1">Cell membrane</location>
        <topology evidence="1">Multi-pass membrane protein</topology>
    </subcellularLocation>
</comment>
<feature type="transmembrane region" description="Helical" evidence="7">
    <location>
        <begin position="155"/>
        <end position="173"/>
    </location>
</feature>
<name>A0A285D2T8_9RHOB</name>
<dbReference type="InterPro" id="IPR005115">
    <property type="entry name" value="Gly_transporter"/>
</dbReference>
<dbReference type="PANTHER" id="PTHR30506">
    <property type="entry name" value="INNER MEMBRANE PROTEIN"/>
    <property type="match status" value="1"/>
</dbReference>
<sequence>MTELEPVLPVLVVLDLASAVVFAITGALVASRKQMDIVGFLWLGMVTGVGGGTLRDLLLGVPVFWVVNPLPVALCLGAAGLVHFSAHLVHSRYRLLLYLDAFGMALVTIAGTAKGLDAGASPLVAMVMGVITAAVGGILRDTLGQEPSILLRREVYVSASAAGSLLFILALAADLPRLWAMGAGLVAAFVIRSLAIRFDWALPVYRARPGRTPGAHGEVE</sequence>
<keyword evidence="10" id="KW-1185">Reference proteome</keyword>
<evidence type="ECO:0000313" key="10">
    <source>
        <dbReference type="Proteomes" id="UP000219467"/>
    </source>
</evidence>
<keyword evidence="5 7" id="KW-1133">Transmembrane helix</keyword>
<dbReference type="Pfam" id="PF03458">
    <property type="entry name" value="Gly_transporter"/>
    <property type="match status" value="2"/>
</dbReference>
<reference evidence="10" key="1">
    <citation type="submission" date="2017-08" db="EMBL/GenBank/DDBJ databases">
        <authorList>
            <person name="Varghese N."/>
            <person name="Submissions S."/>
        </authorList>
    </citation>
    <scope>NUCLEOTIDE SEQUENCE [LARGE SCALE GENOMIC DNA]</scope>
    <source>
        <strain evidence="10">JA234</strain>
    </source>
</reference>
<evidence type="ECO:0000313" key="9">
    <source>
        <dbReference type="EMBL" id="SNX74124.1"/>
    </source>
</evidence>
<evidence type="ECO:0000259" key="8">
    <source>
        <dbReference type="Pfam" id="PF03458"/>
    </source>
</evidence>
<accession>A0A285D2T8</accession>
<dbReference type="RefSeq" id="WP_097031542.1">
    <property type="nucleotide sequence ID" value="NZ_OAOQ01000019.1"/>
</dbReference>
<organism evidence="9 10">
    <name type="scientific">Cereibacter ovatus</name>
    <dbReference type="NCBI Taxonomy" id="439529"/>
    <lineage>
        <taxon>Bacteria</taxon>
        <taxon>Pseudomonadati</taxon>
        <taxon>Pseudomonadota</taxon>
        <taxon>Alphaproteobacteria</taxon>
        <taxon>Rhodobacterales</taxon>
        <taxon>Paracoccaceae</taxon>
        <taxon>Cereibacter</taxon>
    </lineage>
</organism>
<protein>
    <submittedName>
        <fullName evidence="9">Uncharacterized membrane protein YeiH</fullName>
    </submittedName>
</protein>
<proteinExistence type="inferred from homology"/>
<evidence type="ECO:0000256" key="5">
    <source>
        <dbReference type="ARBA" id="ARBA00022989"/>
    </source>
</evidence>
<evidence type="ECO:0000256" key="3">
    <source>
        <dbReference type="ARBA" id="ARBA00022475"/>
    </source>
</evidence>
<gene>
    <name evidence="9" type="ORF">SAMN05878503_11948</name>
</gene>
<feature type="transmembrane region" description="Helical" evidence="7">
    <location>
        <begin position="179"/>
        <end position="198"/>
    </location>
</feature>